<proteinExistence type="predicted"/>
<dbReference type="EMBL" id="DVFK01000080">
    <property type="protein sequence ID" value="HIQ67965.1"/>
    <property type="molecule type" value="Genomic_DNA"/>
</dbReference>
<sequence length="416" mass="47911">MKEQFAIIRELAAQLAEAAAQPRYAENRRRWQAHNGLVEIQRPLLWICPDEDGGWLELVPEESLRTTHKDLRILERQLRKLLYHHQHFADDFVLEPLVRFEMPGEYTGYAYGNASQTSAWGIPMQGQGVSKNAYHLNNHLDDPENIRRLLEHEVDFIPDTQRIRELQALYDEAVDGLVRIDFVLPYVVLVQSLLIELVHLRGLEQLMYDLYDEPELLHQILSHMAQSKVRLLDRLEQENRLFDNRTNIYTGSGGLGYLPDPVKDPAHIRLSDLWGFADSQEFSQVSPAMLREFALPYQAMGLTKFGMACYGCCEPLDDKYEMIFEFLPNIRRLSVSPWSNIEIAAENIGKKAIYSWKPNPALICSGFEEGEIRKLLGRVKDATAGRCFTEVILKDIRTCNPQALEDFVTLVRQELG</sequence>
<reference evidence="1" key="2">
    <citation type="journal article" date="2021" name="PeerJ">
        <title>Extensive microbial diversity within the chicken gut microbiome revealed by metagenomics and culture.</title>
        <authorList>
            <person name="Gilroy R."/>
            <person name="Ravi A."/>
            <person name="Getino M."/>
            <person name="Pursley I."/>
            <person name="Horton D.L."/>
            <person name="Alikhan N.F."/>
            <person name="Baker D."/>
            <person name="Gharbi K."/>
            <person name="Hall N."/>
            <person name="Watson M."/>
            <person name="Adriaenssens E.M."/>
            <person name="Foster-Nyarko E."/>
            <person name="Jarju S."/>
            <person name="Secka A."/>
            <person name="Antonio M."/>
            <person name="Oren A."/>
            <person name="Chaudhuri R.R."/>
            <person name="La Ragione R."/>
            <person name="Hildebrand F."/>
            <person name="Pallen M.J."/>
        </authorList>
    </citation>
    <scope>NUCLEOTIDE SEQUENCE</scope>
    <source>
        <strain evidence="1">13361</strain>
    </source>
</reference>
<evidence type="ECO:0000313" key="2">
    <source>
        <dbReference type="Proteomes" id="UP000886796"/>
    </source>
</evidence>
<comment type="caution">
    <text evidence="1">The sequence shown here is derived from an EMBL/GenBank/DDBJ whole genome shotgun (WGS) entry which is preliminary data.</text>
</comment>
<dbReference type="Proteomes" id="UP000886796">
    <property type="component" value="Unassembled WGS sequence"/>
</dbReference>
<dbReference type="InterPro" id="IPR038071">
    <property type="entry name" value="UROD/MetE-like_sf"/>
</dbReference>
<dbReference type="Gene3D" id="3.20.20.210">
    <property type="match status" value="1"/>
</dbReference>
<accession>A0A9D0Z4V5</accession>
<organism evidence="1 2">
    <name type="scientific">Candidatus Faecousia excrementigallinarum</name>
    <dbReference type="NCBI Taxonomy" id="2840806"/>
    <lineage>
        <taxon>Bacteria</taxon>
        <taxon>Bacillati</taxon>
        <taxon>Bacillota</taxon>
        <taxon>Clostridia</taxon>
        <taxon>Eubacteriales</taxon>
        <taxon>Oscillospiraceae</taxon>
        <taxon>Faecousia</taxon>
    </lineage>
</organism>
<reference evidence="1" key="1">
    <citation type="submission" date="2020-10" db="EMBL/GenBank/DDBJ databases">
        <authorList>
            <person name="Gilroy R."/>
        </authorList>
    </citation>
    <scope>NUCLEOTIDE SEQUENCE</scope>
    <source>
        <strain evidence="1">13361</strain>
    </source>
</reference>
<protein>
    <recommendedName>
        <fullName evidence="3">Uroporphyrinogen decarboxylase (URO-D) domain-containing protein</fullName>
    </recommendedName>
</protein>
<gene>
    <name evidence="1" type="ORF">IAB74_05620</name>
</gene>
<evidence type="ECO:0000313" key="1">
    <source>
        <dbReference type="EMBL" id="HIQ67965.1"/>
    </source>
</evidence>
<dbReference type="AlphaFoldDB" id="A0A9D0Z4V5"/>
<evidence type="ECO:0008006" key="3">
    <source>
        <dbReference type="Google" id="ProtNLM"/>
    </source>
</evidence>
<name>A0A9D0Z4V5_9FIRM</name>